<organism evidence="1 2">
    <name type="scientific">Sediminibacterium roseum</name>
    <dbReference type="NCBI Taxonomy" id="1978412"/>
    <lineage>
        <taxon>Bacteria</taxon>
        <taxon>Pseudomonadati</taxon>
        <taxon>Bacteroidota</taxon>
        <taxon>Chitinophagia</taxon>
        <taxon>Chitinophagales</taxon>
        <taxon>Chitinophagaceae</taxon>
        <taxon>Sediminibacterium</taxon>
    </lineage>
</organism>
<dbReference type="InterPro" id="IPR008969">
    <property type="entry name" value="CarboxyPept-like_regulatory"/>
</dbReference>
<evidence type="ECO:0000313" key="2">
    <source>
        <dbReference type="Proteomes" id="UP000753802"/>
    </source>
</evidence>
<dbReference type="Pfam" id="PF13715">
    <property type="entry name" value="CarbopepD_reg_2"/>
    <property type="match status" value="1"/>
</dbReference>
<dbReference type="Proteomes" id="UP000753802">
    <property type="component" value="Unassembled WGS sequence"/>
</dbReference>
<proteinExistence type="predicted"/>
<evidence type="ECO:0000313" key="1">
    <source>
        <dbReference type="EMBL" id="NCI51237.1"/>
    </source>
</evidence>
<dbReference type="EMBL" id="JAACJS010000015">
    <property type="protein sequence ID" value="NCI51237.1"/>
    <property type="molecule type" value="Genomic_DNA"/>
</dbReference>
<protein>
    <submittedName>
        <fullName evidence="1">Carboxypeptidase-like regulatory domain-containing protein</fullName>
    </submittedName>
</protein>
<sequence>MKKPLRYILLGITLLALQQVRSQENNPYRDSVVQLYGVVMTADSLQGIPSCSVIVEGKGRGTVTSYDGVFSIAVLKGDKITFSSVGFKDRSILIPHNLEGNQYSVIQLLVTDTAYLPATILKPRPSREQFERDFVNVKISDDLYETARKNTDEATRRILIRSMPADGREAVNYQLRQQATKAYYSGQVPPMNILNPAAWADFIQAWKRGDFKSKN</sequence>
<reference evidence="1 2" key="1">
    <citation type="submission" date="2020-01" db="EMBL/GenBank/DDBJ databases">
        <title>Genome analysis.</title>
        <authorList>
            <person name="Wu S."/>
            <person name="Wang G."/>
        </authorList>
    </citation>
    <scope>NUCLEOTIDE SEQUENCE [LARGE SCALE GENOMIC DNA]</scope>
    <source>
        <strain evidence="1 2">SYL130</strain>
    </source>
</reference>
<accession>A0ABW9ZZW7</accession>
<dbReference type="RefSeq" id="WP_161819527.1">
    <property type="nucleotide sequence ID" value="NZ_JAACJS010000015.1"/>
</dbReference>
<gene>
    <name evidence="1" type="ORF">GWC95_14990</name>
</gene>
<keyword evidence="2" id="KW-1185">Reference proteome</keyword>
<dbReference type="SUPFAM" id="SSF49464">
    <property type="entry name" value="Carboxypeptidase regulatory domain-like"/>
    <property type="match status" value="1"/>
</dbReference>
<comment type="caution">
    <text evidence="1">The sequence shown here is derived from an EMBL/GenBank/DDBJ whole genome shotgun (WGS) entry which is preliminary data.</text>
</comment>
<name>A0ABW9ZZW7_9BACT</name>